<proteinExistence type="predicted"/>
<evidence type="ECO:0000313" key="2">
    <source>
        <dbReference type="Proteomes" id="UP001164539"/>
    </source>
</evidence>
<dbReference type="Proteomes" id="UP001164539">
    <property type="component" value="Chromosome 5"/>
</dbReference>
<comment type="caution">
    <text evidence="1">The sequence shown here is derived from an EMBL/GenBank/DDBJ whole genome shotgun (WGS) entry which is preliminary data.</text>
</comment>
<gene>
    <name evidence="1" type="ORF">OWV82_010162</name>
</gene>
<reference evidence="1 2" key="1">
    <citation type="journal article" date="2023" name="Science">
        <title>Complex scaffold remodeling in plant triterpene biosynthesis.</title>
        <authorList>
            <person name="De La Pena R."/>
            <person name="Hodgson H."/>
            <person name="Liu J.C."/>
            <person name="Stephenson M.J."/>
            <person name="Martin A.C."/>
            <person name="Owen C."/>
            <person name="Harkess A."/>
            <person name="Leebens-Mack J."/>
            <person name="Jimenez L.E."/>
            <person name="Osbourn A."/>
            <person name="Sattely E.S."/>
        </authorList>
    </citation>
    <scope>NUCLEOTIDE SEQUENCE [LARGE SCALE GENOMIC DNA]</scope>
    <source>
        <strain evidence="2">cv. JPN11</strain>
        <tissue evidence="1">Leaf</tissue>
    </source>
</reference>
<keyword evidence="2" id="KW-1185">Reference proteome</keyword>
<evidence type="ECO:0000313" key="1">
    <source>
        <dbReference type="EMBL" id="KAJ4718485.1"/>
    </source>
</evidence>
<dbReference type="EMBL" id="CM051398">
    <property type="protein sequence ID" value="KAJ4718485.1"/>
    <property type="molecule type" value="Genomic_DNA"/>
</dbReference>
<protein>
    <submittedName>
        <fullName evidence="1">Aspartic proteinase nepenthesin-1</fullName>
    </submittedName>
</protein>
<accession>A0ACC1Y7E9</accession>
<name>A0ACC1Y7E9_MELAZ</name>
<organism evidence="1 2">
    <name type="scientific">Melia azedarach</name>
    <name type="common">Chinaberry tree</name>
    <dbReference type="NCBI Taxonomy" id="155640"/>
    <lineage>
        <taxon>Eukaryota</taxon>
        <taxon>Viridiplantae</taxon>
        <taxon>Streptophyta</taxon>
        <taxon>Embryophyta</taxon>
        <taxon>Tracheophyta</taxon>
        <taxon>Spermatophyta</taxon>
        <taxon>Magnoliopsida</taxon>
        <taxon>eudicotyledons</taxon>
        <taxon>Gunneridae</taxon>
        <taxon>Pentapetalae</taxon>
        <taxon>rosids</taxon>
        <taxon>malvids</taxon>
        <taxon>Sapindales</taxon>
        <taxon>Meliaceae</taxon>
        <taxon>Melia</taxon>
    </lineage>
</organism>
<sequence length="318" mass="34765">MVFYVGTPPRLVYASLDTGSDLLWFQCVPCKHCLSQYIHIFNPTKSLTFRKSACHSPECNTLGLDRSLCNSSNEPCNYLAVYGISVSTITAANGTLSIDKFKLEDTNRTAVEVGFLTFGCSDDLSQSYEGNPGIVGLESKIYFGSQVVMLGGQTPIVGSRAYYVSLLGISVGDRKVPIPPGTFDTTQDGGGFAIDSGTQLTTLRREAYDPLVQMLREAIDLPQWRRSSEDHPDLCFQGSIDDFALVPNITFHFNGTDVILSKETTYMQVGSNVSCLAMLGSTSSVVSLFGNLQQQNYYIGYDLEKEVISFAPVNCATF</sequence>